<name>A0A8D8V0V7_9HEMI</name>
<sequence length="296" mass="33317">MKEINKSDVNDEARSSKINEPPTGKTHKGTPKIKCGVCQTLRIASLNNPQMCKKCFKYCLMIQDNKLPVSCRKDESCLKFSSNKFCELHKYQKCLELMKDGEGNGSGQNNYGGNSSDEVNNLGEGCASNEQPTLIVTNLEDDTSHEQATQVTNLEADTSHEQPIQVTNVEDDTSHKQPTQVTNIEEDTSNKQATQVTNARDNEEEHNNGTTEVRSNRLSGKKHQDSNIVTGKTIQGRRRSSGAKPQDTSFETSMKEISTIMMVSIEWTWRLFIGNQQREYNPQERIFPTYSTNILE</sequence>
<feature type="region of interest" description="Disordered" evidence="1">
    <location>
        <begin position="143"/>
        <end position="250"/>
    </location>
</feature>
<feature type="compositionally biased region" description="Low complexity" evidence="1">
    <location>
        <begin position="107"/>
        <end position="116"/>
    </location>
</feature>
<evidence type="ECO:0000313" key="2">
    <source>
        <dbReference type="EMBL" id="CAG6713246.1"/>
    </source>
</evidence>
<feature type="compositionally biased region" description="Polar residues" evidence="1">
    <location>
        <begin position="190"/>
        <end position="199"/>
    </location>
</feature>
<feature type="compositionally biased region" description="Basic and acidic residues" evidence="1">
    <location>
        <begin position="1"/>
        <end position="17"/>
    </location>
</feature>
<dbReference type="EMBL" id="HBUF01350391">
    <property type="protein sequence ID" value="CAG6713246.1"/>
    <property type="molecule type" value="Transcribed_RNA"/>
</dbReference>
<feature type="region of interest" description="Disordered" evidence="1">
    <location>
        <begin position="1"/>
        <end position="30"/>
    </location>
</feature>
<dbReference type="AlphaFoldDB" id="A0A8D8V0V7"/>
<organism evidence="2">
    <name type="scientific">Cacopsylla melanoneura</name>
    <dbReference type="NCBI Taxonomy" id="428564"/>
    <lineage>
        <taxon>Eukaryota</taxon>
        <taxon>Metazoa</taxon>
        <taxon>Ecdysozoa</taxon>
        <taxon>Arthropoda</taxon>
        <taxon>Hexapoda</taxon>
        <taxon>Insecta</taxon>
        <taxon>Pterygota</taxon>
        <taxon>Neoptera</taxon>
        <taxon>Paraneoptera</taxon>
        <taxon>Hemiptera</taxon>
        <taxon>Sternorrhyncha</taxon>
        <taxon>Psylloidea</taxon>
        <taxon>Psyllidae</taxon>
        <taxon>Psyllinae</taxon>
        <taxon>Cacopsylla</taxon>
    </lineage>
</organism>
<feature type="compositionally biased region" description="Polar residues" evidence="1">
    <location>
        <begin position="208"/>
        <end position="218"/>
    </location>
</feature>
<proteinExistence type="predicted"/>
<reference evidence="2" key="1">
    <citation type="submission" date="2021-05" db="EMBL/GenBank/DDBJ databases">
        <authorList>
            <person name="Alioto T."/>
            <person name="Alioto T."/>
            <person name="Gomez Garrido J."/>
        </authorList>
    </citation>
    <scope>NUCLEOTIDE SEQUENCE</scope>
</reference>
<feature type="region of interest" description="Disordered" evidence="1">
    <location>
        <begin position="106"/>
        <end position="127"/>
    </location>
</feature>
<protein>
    <submittedName>
        <fullName evidence="2">Uncharacterized protein</fullName>
    </submittedName>
</protein>
<feature type="compositionally biased region" description="Polar residues" evidence="1">
    <location>
        <begin position="146"/>
        <end position="168"/>
    </location>
</feature>
<accession>A0A8D8V0V7</accession>
<evidence type="ECO:0000256" key="1">
    <source>
        <dbReference type="SAM" id="MobiDB-lite"/>
    </source>
</evidence>